<feature type="domain" description="DUF6985" evidence="1">
    <location>
        <begin position="9"/>
        <end position="160"/>
    </location>
</feature>
<sequence length="161" mass="19016">MAMINDDLFGKLEYKNNFWRGETTIRMFDLEKEILLSVDAHENADFSNVQREAFINFNQDMKNIINEAEKKVYDYYIENYEEYREMLGNESEADKFAPKIDSISDLKRIVKPVELIVRRVRKNGKRRLGLLCDVSWDIDNGMGIKIEDEMVEEVGYQDIVL</sequence>
<evidence type="ECO:0000313" key="3">
    <source>
        <dbReference type="Proteomes" id="UP000028875"/>
    </source>
</evidence>
<keyword evidence="3" id="KW-1185">Reference proteome</keyword>
<dbReference type="InterPro" id="IPR054254">
    <property type="entry name" value="DUF6985"/>
</dbReference>
<reference evidence="3" key="2">
    <citation type="submission" date="2014-05" db="EMBL/GenBank/DDBJ databases">
        <title>Draft genome sequence of Virgibacillus massiliensis Vm-5.</title>
        <authorList>
            <person name="Khelaifia S."/>
            <person name="Croce O."/>
            <person name="Lagier J.C."/>
            <person name="Raoult D."/>
        </authorList>
    </citation>
    <scope>NUCLEOTIDE SEQUENCE [LARGE SCALE GENOMIC DNA]</scope>
    <source>
        <strain evidence="3">Vm-5</strain>
    </source>
</reference>
<dbReference type="AlphaFoldDB" id="A0A024QCZ5"/>
<gene>
    <name evidence="2" type="ORF">BN990_02701</name>
</gene>
<evidence type="ECO:0000313" key="2">
    <source>
        <dbReference type="EMBL" id="CDQ40379.1"/>
    </source>
</evidence>
<dbReference type="STRING" id="1462526.BN990_02701"/>
<dbReference type="Proteomes" id="UP000028875">
    <property type="component" value="Unassembled WGS sequence"/>
</dbReference>
<protein>
    <recommendedName>
        <fullName evidence="1">DUF6985 domain-containing protein</fullName>
    </recommendedName>
</protein>
<dbReference type="Pfam" id="PF22481">
    <property type="entry name" value="DUF6985"/>
    <property type="match status" value="1"/>
</dbReference>
<organism evidence="2 3">
    <name type="scientific">Virgibacillus massiliensis</name>
    <dbReference type="NCBI Taxonomy" id="1462526"/>
    <lineage>
        <taxon>Bacteria</taxon>
        <taxon>Bacillati</taxon>
        <taxon>Bacillota</taxon>
        <taxon>Bacilli</taxon>
        <taxon>Bacillales</taxon>
        <taxon>Bacillaceae</taxon>
        <taxon>Virgibacillus</taxon>
    </lineage>
</organism>
<accession>A0A024QCZ5</accession>
<evidence type="ECO:0000259" key="1">
    <source>
        <dbReference type="Pfam" id="PF22481"/>
    </source>
</evidence>
<dbReference type="OrthoDB" id="3477708at2"/>
<proteinExistence type="predicted"/>
<dbReference type="EMBL" id="CCDP010000002">
    <property type="protein sequence ID" value="CDQ40379.1"/>
    <property type="molecule type" value="Genomic_DNA"/>
</dbReference>
<dbReference type="RefSeq" id="WP_021291843.1">
    <property type="nucleotide sequence ID" value="NZ_BNER01000004.1"/>
</dbReference>
<name>A0A024QCZ5_9BACI</name>
<dbReference type="eggNOG" id="ENOG50332EY">
    <property type="taxonomic scope" value="Bacteria"/>
</dbReference>
<reference evidence="2 3" key="1">
    <citation type="submission" date="2014-03" db="EMBL/GenBank/DDBJ databases">
        <authorList>
            <person name="Urmite Genomes U."/>
        </authorList>
    </citation>
    <scope>NUCLEOTIDE SEQUENCE [LARGE SCALE GENOMIC DNA]</scope>
    <source>
        <strain evidence="2 3">Vm-5</strain>
    </source>
</reference>
<comment type="caution">
    <text evidence="2">The sequence shown here is derived from an EMBL/GenBank/DDBJ whole genome shotgun (WGS) entry which is preliminary data.</text>
</comment>